<reference evidence="3 4" key="1">
    <citation type="submission" date="2014-07" db="EMBL/GenBank/DDBJ databases">
        <authorList>
            <person name="McCorrison J."/>
            <person name="Sanka R."/>
            <person name="Torralba M."/>
            <person name="Gillis M."/>
            <person name="Haft D.H."/>
            <person name="Methe B."/>
            <person name="Sutton G."/>
            <person name="Nelson K.E."/>
        </authorList>
    </citation>
    <scope>NUCLEOTIDE SEQUENCE [LARGE SCALE GENOMIC DNA]</scope>
    <source>
        <strain evidence="3 4">DNF00040</strain>
    </source>
</reference>
<dbReference type="SUPFAM" id="SSF53098">
    <property type="entry name" value="Ribonuclease H-like"/>
    <property type="match status" value="1"/>
</dbReference>
<protein>
    <submittedName>
        <fullName evidence="3">Integrase</fullName>
    </submittedName>
</protein>
<feature type="region of interest" description="Disordered" evidence="1">
    <location>
        <begin position="1"/>
        <end position="26"/>
    </location>
</feature>
<organism evidence="3 4">
    <name type="scientific">Oligella urethralis DNF00040</name>
    <dbReference type="NCBI Taxonomy" id="1401065"/>
    <lineage>
        <taxon>Bacteria</taxon>
        <taxon>Pseudomonadati</taxon>
        <taxon>Pseudomonadota</taxon>
        <taxon>Betaproteobacteria</taxon>
        <taxon>Burkholderiales</taxon>
        <taxon>Alcaligenaceae</taxon>
        <taxon>Oligella</taxon>
    </lineage>
</organism>
<dbReference type="InterPro" id="IPR012337">
    <property type="entry name" value="RNaseH-like_sf"/>
</dbReference>
<evidence type="ECO:0000256" key="1">
    <source>
        <dbReference type="SAM" id="MobiDB-lite"/>
    </source>
</evidence>
<comment type="caution">
    <text evidence="3">The sequence shown here is derived from an EMBL/GenBank/DDBJ whole genome shotgun (WGS) entry which is preliminary data.</text>
</comment>
<dbReference type="Gene3D" id="3.30.420.10">
    <property type="entry name" value="Ribonuclease H-like superfamily/Ribonuclease H"/>
    <property type="match status" value="1"/>
</dbReference>
<dbReference type="AlphaFoldDB" id="A0A096AID5"/>
<dbReference type="eggNOG" id="COG4584">
    <property type="taxonomic scope" value="Bacteria"/>
</dbReference>
<dbReference type="GO" id="GO:0015074">
    <property type="term" value="P:DNA integration"/>
    <property type="evidence" value="ECO:0007669"/>
    <property type="project" value="InterPro"/>
</dbReference>
<dbReference type="PROSITE" id="PS50994">
    <property type="entry name" value="INTEGRASE"/>
    <property type="match status" value="1"/>
</dbReference>
<dbReference type="InterPro" id="IPR001584">
    <property type="entry name" value="Integrase_cat-core"/>
</dbReference>
<accession>A0A096AID5</accession>
<dbReference type="PANTHER" id="PTHR35004:SF7">
    <property type="entry name" value="INTEGRASE PROTEIN"/>
    <property type="match status" value="1"/>
</dbReference>
<dbReference type="Proteomes" id="UP000029629">
    <property type="component" value="Unassembled WGS sequence"/>
</dbReference>
<dbReference type="PANTHER" id="PTHR35004">
    <property type="entry name" value="TRANSPOSASE RV3428C-RELATED"/>
    <property type="match status" value="1"/>
</dbReference>
<dbReference type="GO" id="GO:0003676">
    <property type="term" value="F:nucleic acid binding"/>
    <property type="evidence" value="ECO:0007669"/>
    <property type="project" value="InterPro"/>
</dbReference>
<sequence length="595" mass="66738">MTVRTETLSKRAQQWQSAGRGSKGQIVKKTAEELSMSEQTVYRHFAKLVSTPPRKRRSDAGESSITHEELLKIAAAAKEHIRLNGKSILPLEQNIERLRANRLIDATRICPETGEVVELSTSTIIRALRNAGLHPEQLAQPAPATRLASEHPNHVWQIDPSRCVMAYLPQGNGDNGLRIMNHDEFYKNKPANELKAIKHALWRYVIVDHTSGWIYVHYVTGGETAENISEAVMHAMIERPSEVMHGVPRMIMLDAGSANTSAIFKNLCRSMRIQLQVNTPGNPRSKGAVEKANDIVERHFESMLRTLPADKVQTLAQINHLAAKWRIYFNATQIHTRHGMTRNDAWLRIREHQLIIAPPLDVMQELAITAPEERRISTFLTVNYKGKEYDVSDVPGVMVGERLQICRNPSREWSAQAIVINSDGREEYHVLPEIIKNEFGFDISAPVIGESFSAKADTTASANVKAIELVATDSETLEEAEAFRKAQKKGKQAGLFGGKYDPLAAMEQTQVIPHLPRRGVAHDLVAKEIVMPMMTVVQAAKHLRDELGEWSPRHYRWLQENYPDGVRENELTSVADELSTAMGDSNVITLQKRAG</sequence>
<dbReference type="RefSeq" id="WP_036559269.1">
    <property type="nucleotide sequence ID" value="NZ_JRNI01000024.1"/>
</dbReference>
<evidence type="ECO:0000259" key="2">
    <source>
        <dbReference type="PROSITE" id="PS50994"/>
    </source>
</evidence>
<proteinExistence type="predicted"/>
<feature type="compositionally biased region" description="Polar residues" evidence="1">
    <location>
        <begin position="1"/>
        <end position="19"/>
    </location>
</feature>
<dbReference type="InterPro" id="IPR036397">
    <property type="entry name" value="RNaseH_sf"/>
</dbReference>
<dbReference type="EMBL" id="JRNI01000024">
    <property type="protein sequence ID" value="KGF30472.1"/>
    <property type="molecule type" value="Genomic_DNA"/>
</dbReference>
<feature type="domain" description="Integrase catalytic" evidence="2">
    <location>
        <begin position="148"/>
        <end position="350"/>
    </location>
</feature>
<evidence type="ECO:0000313" key="4">
    <source>
        <dbReference type="Proteomes" id="UP000029629"/>
    </source>
</evidence>
<name>A0A096AID5_9BURK</name>
<gene>
    <name evidence="3" type="ORF">HMPREF2130_06535</name>
</gene>
<evidence type="ECO:0000313" key="3">
    <source>
        <dbReference type="EMBL" id="KGF30472.1"/>
    </source>
</evidence>
<keyword evidence="4" id="KW-1185">Reference proteome</keyword>